<name>A0A378C3C5_KLEPO</name>
<keyword evidence="2" id="KW-1185">Reference proteome</keyword>
<gene>
    <name evidence="1" type="ORF">NCTC5050_06852</name>
</gene>
<proteinExistence type="predicted"/>
<sequence length="61" mass="6346">MGVAAAAGIGAPAQGILHLRFVQRIVQLSDGGRGITEGRMRGDVFHALAVDINFAAILQAF</sequence>
<organism evidence="1 2">
    <name type="scientific">Klebsiella pneumoniae subsp. ozaenae</name>
    <dbReference type="NCBI Taxonomy" id="574"/>
    <lineage>
        <taxon>Bacteria</taxon>
        <taxon>Pseudomonadati</taxon>
        <taxon>Pseudomonadota</taxon>
        <taxon>Gammaproteobacteria</taxon>
        <taxon>Enterobacterales</taxon>
        <taxon>Enterobacteriaceae</taxon>
        <taxon>Klebsiella/Raoultella group</taxon>
        <taxon>Klebsiella</taxon>
        <taxon>Klebsiella pneumoniae complex</taxon>
    </lineage>
</organism>
<dbReference type="AlphaFoldDB" id="A0A378C3C5"/>
<dbReference type="Proteomes" id="UP000255382">
    <property type="component" value="Unassembled WGS sequence"/>
</dbReference>
<accession>A0A378C3C5</accession>
<evidence type="ECO:0000313" key="1">
    <source>
        <dbReference type="EMBL" id="STV60209.1"/>
    </source>
</evidence>
<evidence type="ECO:0000313" key="2">
    <source>
        <dbReference type="Proteomes" id="UP000255382"/>
    </source>
</evidence>
<reference evidence="1 2" key="1">
    <citation type="submission" date="2018-06" db="EMBL/GenBank/DDBJ databases">
        <authorList>
            <consortium name="Pathogen Informatics"/>
            <person name="Doyle S."/>
        </authorList>
    </citation>
    <scope>NUCLEOTIDE SEQUENCE [LARGE SCALE GENOMIC DNA]</scope>
    <source>
        <strain evidence="1 2">NCTC5050</strain>
    </source>
</reference>
<protein>
    <submittedName>
        <fullName evidence="1">Uncharacterized protein</fullName>
    </submittedName>
</protein>
<dbReference type="EMBL" id="UGLZ01000005">
    <property type="protein sequence ID" value="STV60209.1"/>
    <property type="molecule type" value="Genomic_DNA"/>
</dbReference>